<dbReference type="AlphaFoldDB" id="A0A7H1N622"/>
<keyword evidence="4" id="KW-0489">Methyltransferase</keyword>
<proteinExistence type="inferred from homology"/>
<evidence type="ECO:0000313" key="4">
    <source>
        <dbReference type="EMBL" id="QNT71158.1"/>
    </source>
</evidence>
<dbReference type="PANTHER" id="PTHR11579">
    <property type="entry name" value="PROTEIN-L-ISOASPARTATE O-METHYLTRANSFERASE"/>
    <property type="match status" value="1"/>
</dbReference>
<dbReference type="PANTHER" id="PTHR11579:SF18">
    <property type="entry name" value="PROTEIN-L-ISOASPARTATE O-METHYLTRANSFERASE"/>
    <property type="match status" value="1"/>
</dbReference>
<dbReference type="Pfam" id="PF01135">
    <property type="entry name" value="PCMT"/>
    <property type="match status" value="1"/>
</dbReference>
<dbReference type="GO" id="GO:0005737">
    <property type="term" value="C:cytoplasm"/>
    <property type="evidence" value="ECO:0007669"/>
    <property type="project" value="TreeGrafter"/>
</dbReference>
<gene>
    <name evidence="4" type="ORF">HQ394_06170</name>
</gene>
<dbReference type="InterPro" id="IPR000682">
    <property type="entry name" value="PCMT"/>
</dbReference>
<dbReference type="GO" id="GO:0004719">
    <property type="term" value="F:protein-L-isoaspartate (D-aspartate) O-methyltransferase activity"/>
    <property type="evidence" value="ECO:0007669"/>
    <property type="project" value="InterPro"/>
</dbReference>
<accession>A0A7H1N622</accession>
<evidence type="ECO:0000256" key="1">
    <source>
        <dbReference type="ARBA" id="ARBA00005369"/>
    </source>
</evidence>
<protein>
    <recommendedName>
        <fullName evidence="2">Protein-L-isoaspartate O-methyltransferase</fullName>
    </recommendedName>
    <alternativeName>
        <fullName evidence="3">Protein L-isoaspartyl methyltransferase</fullName>
    </alternativeName>
</protein>
<dbReference type="Proteomes" id="UP000516369">
    <property type="component" value="Chromosome"/>
</dbReference>
<organism evidence="4 5">
    <name type="scientific">Defluviicoccus vanus</name>
    <dbReference type="NCBI Taxonomy" id="111831"/>
    <lineage>
        <taxon>Bacteria</taxon>
        <taxon>Pseudomonadati</taxon>
        <taxon>Pseudomonadota</taxon>
        <taxon>Alphaproteobacteria</taxon>
        <taxon>Rhodospirillales</taxon>
        <taxon>Rhodospirillaceae</taxon>
        <taxon>Defluviicoccus</taxon>
    </lineage>
</organism>
<evidence type="ECO:0000256" key="2">
    <source>
        <dbReference type="ARBA" id="ARBA00013346"/>
    </source>
</evidence>
<keyword evidence="5" id="KW-1185">Reference proteome</keyword>
<comment type="similarity">
    <text evidence="1">Belongs to the methyltransferase superfamily. L-isoaspartyl/D-aspartyl protein methyltransferase family.</text>
</comment>
<sequence length="217" mass="22800">MDYAAVRRKMVENQIRTNRVNDPLVVEALADLPREVFLPEPLRGIAYVDEDIPVGGGRVLMEPLAGALILQAAEITPSDVVLEVGCGVGYNAALAARLASTVFALESDPLLAARARETLAALDVLTVSVVEGPLPIGHPAQAPYDVIIFGGAVPEVPEAILAQLAEGGRLVAVVADASGRGKGTIFLKTNGVISRRVAFDAAVPLLSEFIPAPTFRF</sequence>
<dbReference type="SUPFAM" id="SSF53335">
    <property type="entry name" value="S-adenosyl-L-methionine-dependent methyltransferases"/>
    <property type="match status" value="1"/>
</dbReference>
<reference evidence="4 5" key="1">
    <citation type="submission" date="2020-05" db="EMBL/GenBank/DDBJ databases">
        <title>Complete closed genome sequence of Defluviicoccus vanus.</title>
        <authorList>
            <person name="Bessarab I."/>
            <person name="Arumugam K."/>
            <person name="Maszenan A.M."/>
            <person name="Seviour R.J."/>
            <person name="Williams R.B."/>
        </authorList>
    </citation>
    <scope>NUCLEOTIDE SEQUENCE [LARGE SCALE GENOMIC DNA]</scope>
    <source>
        <strain evidence="4 5">Ben 114</strain>
    </source>
</reference>
<dbReference type="InterPro" id="IPR029063">
    <property type="entry name" value="SAM-dependent_MTases_sf"/>
</dbReference>
<dbReference type="Gene3D" id="3.40.50.150">
    <property type="entry name" value="Vaccinia Virus protein VP39"/>
    <property type="match status" value="1"/>
</dbReference>
<dbReference type="KEGG" id="dvn:HQ394_06170"/>
<name>A0A7H1N622_9PROT</name>
<keyword evidence="4" id="KW-0808">Transferase</keyword>
<dbReference type="GO" id="GO:0032259">
    <property type="term" value="P:methylation"/>
    <property type="evidence" value="ECO:0007669"/>
    <property type="project" value="UniProtKB-KW"/>
</dbReference>
<dbReference type="EMBL" id="CP053923">
    <property type="protein sequence ID" value="QNT71158.1"/>
    <property type="molecule type" value="Genomic_DNA"/>
</dbReference>
<evidence type="ECO:0000313" key="5">
    <source>
        <dbReference type="Proteomes" id="UP000516369"/>
    </source>
</evidence>
<evidence type="ECO:0000256" key="3">
    <source>
        <dbReference type="ARBA" id="ARBA00030757"/>
    </source>
</evidence>